<gene>
    <name evidence="1" type="ORF">MRATA1EN1_LOCUS29756</name>
</gene>
<name>A0ABN9AA00_RANTA</name>
<dbReference type="EMBL" id="OX460343">
    <property type="protein sequence ID" value="CAI9180794.1"/>
    <property type="molecule type" value="Genomic_DNA"/>
</dbReference>
<dbReference type="Proteomes" id="UP001176941">
    <property type="component" value="Chromosome X"/>
</dbReference>
<proteinExistence type="predicted"/>
<evidence type="ECO:0000313" key="2">
    <source>
        <dbReference type="Proteomes" id="UP001176941"/>
    </source>
</evidence>
<evidence type="ECO:0000313" key="1">
    <source>
        <dbReference type="EMBL" id="CAI9180794.1"/>
    </source>
</evidence>
<sequence>MYRCLSEALLLPGVEPAAVDSVATDPATLLGRAHRAVIMEDKLVEDLKTRETEEQKQNRVRDILRIIKPCNHVLSLSFPIWHDNGSWEVSEGY</sequence>
<keyword evidence="2" id="KW-1185">Reference proteome</keyword>
<organism evidence="1 2">
    <name type="scientific">Rangifer tarandus platyrhynchus</name>
    <name type="common">Svalbard reindeer</name>
    <dbReference type="NCBI Taxonomy" id="3082113"/>
    <lineage>
        <taxon>Eukaryota</taxon>
        <taxon>Metazoa</taxon>
        <taxon>Chordata</taxon>
        <taxon>Craniata</taxon>
        <taxon>Vertebrata</taxon>
        <taxon>Euteleostomi</taxon>
        <taxon>Mammalia</taxon>
        <taxon>Eutheria</taxon>
        <taxon>Laurasiatheria</taxon>
        <taxon>Artiodactyla</taxon>
        <taxon>Ruminantia</taxon>
        <taxon>Pecora</taxon>
        <taxon>Cervidae</taxon>
        <taxon>Odocoileinae</taxon>
        <taxon>Rangifer</taxon>
    </lineage>
</organism>
<accession>A0ABN9AA00</accession>
<protein>
    <submittedName>
        <fullName evidence="1">Uncharacterized protein</fullName>
    </submittedName>
</protein>
<reference evidence="1" key="1">
    <citation type="submission" date="2023-04" db="EMBL/GenBank/DDBJ databases">
        <authorList>
            <consortium name="ELIXIR-Norway"/>
        </authorList>
    </citation>
    <scope>NUCLEOTIDE SEQUENCE [LARGE SCALE GENOMIC DNA]</scope>
</reference>
<dbReference type="Gene3D" id="1.10.287.140">
    <property type="match status" value="1"/>
</dbReference>